<gene>
    <name evidence="1" type="ORF">RLDS_16685</name>
</gene>
<evidence type="ECO:0000313" key="2">
    <source>
        <dbReference type="Proteomes" id="UP000015531"/>
    </source>
</evidence>
<name>T0IUN9_9SPHN</name>
<dbReference type="AlphaFoldDB" id="T0IUN9"/>
<dbReference type="EMBL" id="ATDP01000097">
    <property type="protein sequence ID" value="EQB13369.1"/>
    <property type="molecule type" value="Genomic_DNA"/>
</dbReference>
<sequence>MRLILGAACIVGAGLAGPFSHIIQSMLGVAGVGLIIPMRAPEQ</sequence>
<dbReference type="Proteomes" id="UP000015531">
    <property type="component" value="Unassembled WGS sequence"/>
</dbReference>
<evidence type="ECO:0000313" key="1">
    <source>
        <dbReference type="EMBL" id="EQB13369.1"/>
    </source>
</evidence>
<organism evidence="1 2">
    <name type="scientific">Sphingobium lactosutens DS20</name>
    <dbReference type="NCBI Taxonomy" id="1331060"/>
    <lineage>
        <taxon>Bacteria</taxon>
        <taxon>Pseudomonadati</taxon>
        <taxon>Pseudomonadota</taxon>
        <taxon>Alphaproteobacteria</taxon>
        <taxon>Sphingomonadales</taxon>
        <taxon>Sphingomonadaceae</taxon>
        <taxon>Sphingobium</taxon>
    </lineage>
</organism>
<accession>T0IUN9</accession>
<comment type="caution">
    <text evidence="1">The sequence shown here is derived from an EMBL/GenBank/DDBJ whole genome shotgun (WGS) entry which is preliminary data.</text>
</comment>
<keyword evidence="2" id="KW-1185">Reference proteome</keyword>
<protein>
    <submittedName>
        <fullName evidence="1">Uncharacterized protein</fullName>
    </submittedName>
</protein>
<reference evidence="1 2" key="1">
    <citation type="journal article" date="2013" name="Genome Announc.">
        <title>Draft Genome Sequence of Sphingobium lactosutens Strain DS20T, Isolated from a Hexachlorocyclohexane Dumpsite.</title>
        <authorList>
            <person name="Kumar R."/>
            <person name="Dwivedi V."/>
            <person name="Negi V."/>
            <person name="Khurana J.P."/>
            <person name="Lal R."/>
        </authorList>
    </citation>
    <scope>NUCLEOTIDE SEQUENCE [LARGE SCALE GENOMIC DNA]</scope>
    <source>
        <strain evidence="1 2">DS20</strain>
    </source>
</reference>
<proteinExistence type="predicted"/>